<accession>A0A347WIN1</accession>
<dbReference type="KEGG" id="abae:CL176_02240"/>
<dbReference type="OrthoDB" id="3035970at2"/>
<protein>
    <submittedName>
        <fullName evidence="1">Uncharacterized protein</fullName>
    </submittedName>
</protein>
<dbReference type="Proteomes" id="UP000263232">
    <property type="component" value="Chromosome"/>
</dbReference>
<organism evidence="1 2">
    <name type="scientific">Suicoccus acidiformans</name>
    <dbReference type="NCBI Taxonomy" id="2036206"/>
    <lineage>
        <taxon>Bacteria</taxon>
        <taxon>Bacillati</taxon>
        <taxon>Bacillota</taxon>
        <taxon>Bacilli</taxon>
        <taxon>Lactobacillales</taxon>
        <taxon>Aerococcaceae</taxon>
        <taxon>Suicoccus</taxon>
    </lineage>
</organism>
<name>A0A347WIN1_9LACT</name>
<gene>
    <name evidence="1" type="ORF">CL176_02240</name>
</gene>
<dbReference type="AlphaFoldDB" id="A0A347WIN1"/>
<evidence type="ECO:0000313" key="1">
    <source>
        <dbReference type="EMBL" id="AXY24938.1"/>
    </source>
</evidence>
<sequence>MWGDTMKKIAKTLALVTIGVAIGRAGKGKINHFITKYREGENLKAEAWIQVDALGKSFCFSKKSIDIS</sequence>
<reference evidence="1 2" key="1">
    <citation type="submission" date="2017-09" db="EMBL/GenBank/DDBJ databases">
        <title>Complete genome sequence of Oxytococcus suis strain ZY16052.</title>
        <authorList>
            <person name="Li F."/>
        </authorList>
    </citation>
    <scope>NUCLEOTIDE SEQUENCE [LARGE SCALE GENOMIC DNA]</scope>
    <source>
        <strain evidence="1 2">ZY16052</strain>
    </source>
</reference>
<keyword evidence="2" id="KW-1185">Reference proteome</keyword>
<dbReference type="EMBL" id="CP023434">
    <property type="protein sequence ID" value="AXY24938.1"/>
    <property type="molecule type" value="Genomic_DNA"/>
</dbReference>
<evidence type="ECO:0000313" key="2">
    <source>
        <dbReference type="Proteomes" id="UP000263232"/>
    </source>
</evidence>
<proteinExistence type="predicted"/>